<keyword evidence="4" id="KW-1185">Reference proteome</keyword>
<dbReference type="InterPro" id="IPR015943">
    <property type="entry name" value="WD40/YVTN_repeat-like_dom_sf"/>
</dbReference>
<evidence type="ECO:0000313" key="3">
    <source>
        <dbReference type="EMBL" id="THG98048.1"/>
    </source>
</evidence>
<dbReference type="SMART" id="SM00174">
    <property type="entry name" value="RHO"/>
    <property type="match status" value="1"/>
</dbReference>
<accession>A0A4S4KI99</accession>
<comment type="caution">
    <text evidence="3">The sequence shown here is derived from an EMBL/GenBank/DDBJ whole genome shotgun (WGS) entry which is preliminary data.</text>
</comment>
<proteinExistence type="predicted"/>
<evidence type="ECO:0000313" key="4">
    <source>
        <dbReference type="Proteomes" id="UP000309038"/>
    </source>
</evidence>
<dbReference type="InterPro" id="IPR027417">
    <property type="entry name" value="P-loop_NTPase"/>
</dbReference>
<dbReference type="GO" id="GO:0005525">
    <property type="term" value="F:GTP binding"/>
    <property type="evidence" value="ECO:0007669"/>
    <property type="project" value="UniProtKB-KW"/>
</dbReference>
<dbReference type="SMART" id="SM00175">
    <property type="entry name" value="RAB"/>
    <property type="match status" value="1"/>
</dbReference>
<dbReference type="Gene3D" id="2.130.10.10">
    <property type="entry name" value="YVTN repeat-like/Quinoprotein amine dehydrogenase"/>
    <property type="match status" value="1"/>
</dbReference>
<dbReference type="InterPro" id="IPR001806">
    <property type="entry name" value="Small_GTPase"/>
</dbReference>
<gene>
    <name evidence="3" type="ORF">EW026_g4079</name>
</gene>
<sequence>MFALTCYDKSVRIWNNKNHTEIAKLAHNMQVTAVSWMERDAGVVTMGENGIVSTWTRSAQNKWQWAKILDVSRDRRLDDDPSCLAFFRDRIAIASPRFGVKVWLFIKGTWLPQRAILRQNVTALKFIEDGEAMIGGTTDGVLWYCQVPNGTLRAYTFMKSKVSTLDMDPKGTHVLAAQAGGRAHLVNVSGEDDKGKVEKIYATQDPDYENDLSYDFGALFANRGVYLLFGNVRGCIMVWDRSSGDIVHGLHHGDDNSIPAVANFDGNHATEESTHPPRDTLEFVAALHNLVYKKHPYLTHRNFGAICRQSNAWSLEMVLSASEYVPTVFDNYAVTVMIGDDPYTLGLFDTAARMILNSVTSPASFENVKEKWFPEVHHHCPGVPCLIVGTQIDLRDDPQVLEKLQRQKQRPVTSEQGERLARELGAVKYVECSALTQKGLKNVFDEAIVAALEPPVVKKRNKCVIV</sequence>
<dbReference type="AlphaFoldDB" id="A0A4S4KI99"/>
<keyword evidence="1" id="KW-0547">Nucleotide-binding</keyword>
<dbReference type="PANTHER" id="PTHR24072">
    <property type="entry name" value="RHO FAMILY GTPASE"/>
    <property type="match status" value="1"/>
</dbReference>
<dbReference type="Pfam" id="PF00071">
    <property type="entry name" value="Ras"/>
    <property type="match status" value="1"/>
</dbReference>
<evidence type="ECO:0000256" key="2">
    <source>
        <dbReference type="ARBA" id="ARBA00023134"/>
    </source>
</evidence>
<protein>
    <submittedName>
        <fullName evidence="3">Uncharacterized protein</fullName>
    </submittedName>
</protein>
<keyword evidence="2" id="KW-0342">GTP-binding</keyword>
<dbReference type="Proteomes" id="UP000309038">
    <property type="component" value="Unassembled WGS sequence"/>
</dbReference>
<evidence type="ECO:0000256" key="1">
    <source>
        <dbReference type="ARBA" id="ARBA00022741"/>
    </source>
</evidence>
<dbReference type="InterPro" id="IPR036322">
    <property type="entry name" value="WD40_repeat_dom_sf"/>
</dbReference>
<dbReference type="SMART" id="SM00173">
    <property type="entry name" value="RAS"/>
    <property type="match status" value="1"/>
</dbReference>
<reference evidence="3 4" key="1">
    <citation type="submission" date="2019-02" db="EMBL/GenBank/DDBJ databases">
        <title>Genome sequencing of the rare red list fungi Phlebia centrifuga.</title>
        <authorList>
            <person name="Buettner E."/>
            <person name="Kellner H."/>
        </authorList>
    </citation>
    <scope>NUCLEOTIDE SEQUENCE [LARGE SCALE GENOMIC DNA]</scope>
    <source>
        <strain evidence="3 4">DSM 108282</strain>
    </source>
</reference>
<dbReference type="GO" id="GO:0007264">
    <property type="term" value="P:small GTPase-mediated signal transduction"/>
    <property type="evidence" value="ECO:0007669"/>
    <property type="project" value="InterPro"/>
</dbReference>
<name>A0A4S4KI99_9APHY</name>
<dbReference type="EMBL" id="SGPJ01000137">
    <property type="protein sequence ID" value="THG98048.1"/>
    <property type="molecule type" value="Genomic_DNA"/>
</dbReference>
<dbReference type="GO" id="GO:0003924">
    <property type="term" value="F:GTPase activity"/>
    <property type="evidence" value="ECO:0007669"/>
    <property type="project" value="InterPro"/>
</dbReference>
<dbReference type="FunFam" id="3.40.50.300:FF:003792">
    <property type="entry name" value="Rho-related GTP-binding protein Rho6"/>
    <property type="match status" value="1"/>
</dbReference>
<dbReference type="Gene3D" id="3.40.50.300">
    <property type="entry name" value="P-loop containing nucleotide triphosphate hydrolases"/>
    <property type="match status" value="1"/>
</dbReference>
<dbReference type="SUPFAM" id="SSF50978">
    <property type="entry name" value="WD40 repeat-like"/>
    <property type="match status" value="1"/>
</dbReference>
<dbReference type="SUPFAM" id="SSF52540">
    <property type="entry name" value="P-loop containing nucleoside triphosphate hydrolases"/>
    <property type="match status" value="1"/>
</dbReference>
<dbReference type="PROSITE" id="PS51420">
    <property type="entry name" value="RHO"/>
    <property type="match status" value="1"/>
</dbReference>
<dbReference type="InterPro" id="IPR003578">
    <property type="entry name" value="Small_GTPase_Rho"/>
</dbReference>
<organism evidence="3 4">
    <name type="scientific">Hermanssonia centrifuga</name>
    <dbReference type="NCBI Taxonomy" id="98765"/>
    <lineage>
        <taxon>Eukaryota</taxon>
        <taxon>Fungi</taxon>
        <taxon>Dikarya</taxon>
        <taxon>Basidiomycota</taxon>
        <taxon>Agaricomycotina</taxon>
        <taxon>Agaricomycetes</taxon>
        <taxon>Polyporales</taxon>
        <taxon>Meruliaceae</taxon>
        <taxon>Hermanssonia</taxon>
    </lineage>
</organism>